<dbReference type="Proteomes" id="UP000299102">
    <property type="component" value="Unassembled WGS sequence"/>
</dbReference>
<evidence type="ECO:0000313" key="1">
    <source>
        <dbReference type="EMBL" id="GBP86848.1"/>
    </source>
</evidence>
<evidence type="ECO:0000313" key="2">
    <source>
        <dbReference type="Proteomes" id="UP000299102"/>
    </source>
</evidence>
<accession>A0A4C1ZGD0</accession>
<keyword evidence="2" id="KW-1185">Reference proteome</keyword>
<dbReference type="EMBL" id="BGZK01001820">
    <property type="protein sequence ID" value="GBP86848.1"/>
    <property type="molecule type" value="Genomic_DNA"/>
</dbReference>
<name>A0A4C1ZGD0_EUMVA</name>
<gene>
    <name evidence="1" type="ORF">EVAR_86722_1</name>
</gene>
<comment type="caution">
    <text evidence="1">The sequence shown here is derived from an EMBL/GenBank/DDBJ whole genome shotgun (WGS) entry which is preliminary data.</text>
</comment>
<reference evidence="1 2" key="1">
    <citation type="journal article" date="2019" name="Commun. Biol.">
        <title>The bagworm genome reveals a unique fibroin gene that provides high tensile strength.</title>
        <authorList>
            <person name="Kono N."/>
            <person name="Nakamura H."/>
            <person name="Ohtoshi R."/>
            <person name="Tomita M."/>
            <person name="Numata K."/>
            <person name="Arakawa K."/>
        </authorList>
    </citation>
    <scope>NUCLEOTIDE SEQUENCE [LARGE SCALE GENOMIC DNA]</scope>
</reference>
<protein>
    <submittedName>
        <fullName evidence="1">Uncharacterized protein</fullName>
    </submittedName>
</protein>
<sequence length="78" mass="8554">MNGSQHSSYYQSLSLLLCLKCEQGGAHTQSPKGSWPQSGIDEEQTSRRVIRVMVAGALATLEESPVHFQPLRILRGSV</sequence>
<dbReference type="AlphaFoldDB" id="A0A4C1ZGD0"/>
<proteinExistence type="predicted"/>
<organism evidence="1 2">
    <name type="scientific">Eumeta variegata</name>
    <name type="common">Bagworm moth</name>
    <name type="synonym">Eumeta japonica</name>
    <dbReference type="NCBI Taxonomy" id="151549"/>
    <lineage>
        <taxon>Eukaryota</taxon>
        <taxon>Metazoa</taxon>
        <taxon>Ecdysozoa</taxon>
        <taxon>Arthropoda</taxon>
        <taxon>Hexapoda</taxon>
        <taxon>Insecta</taxon>
        <taxon>Pterygota</taxon>
        <taxon>Neoptera</taxon>
        <taxon>Endopterygota</taxon>
        <taxon>Lepidoptera</taxon>
        <taxon>Glossata</taxon>
        <taxon>Ditrysia</taxon>
        <taxon>Tineoidea</taxon>
        <taxon>Psychidae</taxon>
        <taxon>Oiketicinae</taxon>
        <taxon>Eumeta</taxon>
    </lineage>
</organism>